<dbReference type="HOGENOM" id="CLU_2922165_0_0_1"/>
<dbReference type="InParanoid" id="A0A0C2WRC9"/>
<proteinExistence type="predicted"/>
<evidence type="ECO:0000313" key="2">
    <source>
        <dbReference type="Proteomes" id="UP000054549"/>
    </source>
</evidence>
<dbReference type="AlphaFoldDB" id="A0A0C2WRC9"/>
<organism evidence="1 2">
    <name type="scientific">Amanita muscaria (strain Koide BX008)</name>
    <dbReference type="NCBI Taxonomy" id="946122"/>
    <lineage>
        <taxon>Eukaryota</taxon>
        <taxon>Fungi</taxon>
        <taxon>Dikarya</taxon>
        <taxon>Basidiomycota</taxon>
        <taxon>Agaricomycotina</taxon>
        <taxon>Agaricomycetes</taxon>
        <taxon>Agaricomycetidae</taxon>
        <taxon>Agaricales</taxon>
        <taxon>Pluteineae</taxon>
        <taxon>Amanitaceae</taxon>
        <taxon>Amanita</taxon>
    </lineage>
</organism>
<name>A0A0C2WRC9_AMAMK</name>
<accession>A0A0C2WRC9</accession>
<protein>
    <submittedName>
        <fullName evidence="1">Uncharacterized protein</fullName>
    </submittedName>
</protein>
<dbReference type="EMBL" id="KN818318">
    <property type="protein sequence ID" value="KIL59301.1"/>
    <property type="molecule type" value="Genomic_DNA"/>
</dbReference>
<gene>
    <name evidence="1" type="ORF">M378DRAFT_169468</name>
</gene>
<reference evidence="1 2" key="1">
    <citation type="submission" date="2014-04" db="EMBL/GenBank/DDBJ databases">
        <title>Evolutionary Origins and Diversification of the Mycorrhizal Mutualists.</title>
        <authorList>
            <consortium name="DOE Joint Genome Institute"/>
            <consortium name="Mycorrhizal Genomics Consortium"/>
            <person name="Kohler A."/>
            <person name="Kuo A."/>
            <person name="Nagy L.G."/>
            <person name="Floudas D."/>
            <person name="Copeland A."/>
            <person name="Barry K.W."/>
            <person name="Cichocki N."/>
            <person name="Veneault-Fourrey C."/>
            <person name="LaButti K."/>
            <person name="Lindquist E.A."/>
            <person name="Lipzen A."/>
            <person name="Lundell T."/>
            <person name="Morin E."/>
            <person name="Murat C."/>
            <person name="Riley R."/>
            <person name="Ohm R."/>
            <person name="Sun H."/>
            <person name="Tunlid A."/>
            <person name="Henrissat B."/>
            <person name="Grigoriev I.V."/>
            <person name="Hibbett D.S."/>
            <person name="Martin F."/>
        </authorList>
    </citation>
    <scope>NUCLEOTIDE SEQUENCE [LARGE SCALE GENOMIC DNA]</scope>
    <source>
        <strain evidence="1 2">Koide BX008</strain>
    </source>
</reference>
<keyword evidence="2" id="KW-1185">Reference proteome</keyword>
<dbReference type="Proteomes" id="UP000054549">
    <property type="component" value="Unassembled WGS sequence"/>
</dbReference>
<evidence type="ECO:0000313" key="1">
    <source>
        <dbReference type="EMBL" id="KIL59301.1"/>
    </source>
</evidence>
<sequence length="61" mass="6719">MIFSLASGLLDIGSRFNCPYEAASMFLNARDTGMTLGEFVDSCRNVNKFSTSDPLATYFHS</sequence>
<dbReference type="STRING" id="946122.A0A0C2WRC9"/>